<dbReference type="GO" id="GO:0016491">
    <property type="term" value="F:oxidoreductase activity"/>
    <property type="evidence" value="ECO:0007669"/>
    <property type="project" value="UniProtKB-ARBA"/>
</dbReference>
<feature type="domain" description="4Fe-4S ferredoxin-type" evidence="7">
    <location>
        <begin position="63"/>
        <end position="92"/>
    </location>
</feature>
<evidence type="ECO:0000256" key="3">
    <source>
        <dbReference type="ARBA" id="ARBA00022723"/>
    </source>
</evidence>
<dbReference type="RefSeq" id="WP_013826417.1">
    <property type="nucleotide sequence ID" value="NC_015574.1"/>
</dbReference>
<dbReference type="InterPro" id="IPR017900">
    <property type="entry name" value="4Fe4S_Fe_S_CS"/>
</dbReference>
<dbReference type="KEGG" id="mew:MSWAN_1909"/>
<evidence type="ECO:0000256" key="5">
    <source>
        <dbReference type="ARBA" id="ARBA00023004"/>
    </source>
</evidence>
<dbReference type="Proteomes" id="UP000009231">
    <property type="component" value="Chromosome"/>
</dbReference>
<dbReference type="PROSITE" id="PS00198">
    <property type="entry name" value="4FE4S_FER_1"/>
    <property type="match status" value="1"/>
</dbReference>
<keyword evidence="2" id="KW-0004">4Fe-4S</keyword>
<dbReference type="InterPro" id="IPR017896">
    <property type="entry name" value="4Fe4S_Fe-S-bd"/>
</dbReference>
<dbReference type="Pfam" id="PF25160">
    <property type="entry name" value="LdpA_Fe-S-bd"/>
    <property type="match status" value="1"/>
</dbReference>
<reference evidence="8 9" key="1">
    <citation type="journal article" date="2014" name="Int. J. Syst. Evol. Microbiol.">
        <title>Methanobacterium paludis sp. nov. and a novel strain of Methanobacterium lacus isolated from northern peatlands.</title>
        <authorList>
            <person name="Cadillo-Quiroz H."/>
            <person name="Brauer S.L."/>
            <person name="Goodson N."/>
            <person name="Yavitt J.B."/>
            <person name="Zinder S.H."/>
        </authorList>
    </citation>
    <scope>NUCLEOTIDE SEQUENCE [LARGE SCALE GENOMIC DNA]</scope>
    <source>
        <strain evidence="9">DSM 25820 / JCM 18151 / SWAN1</strain>
    </source>
</reference>
<proteinExistence type="predicted"/>
<dbReference type="PROSITE" id="PS51379">
    <property type="entry name" value="4FE4S_FER_2"/>
    <property type="match status" value="2"/>
</dbReference>
<keyword evidence="4" id="KW-0249">Electron transport</keyword>
<dbReference type="Pfam" id="PF12800">
    <property type="entry name" value="Fer4_4"/>
    <property type="match status" value="1"/>
</dbReference>
<dbReference type="PANTHER" id="PTHR42859">
    <property type="entry name" value="OXIDOREDUCTASE"/>
    <property type="match status" value="1"/>
</dbReference>
<organism evidence="8 9">
    <name type="scientific">Methanobacterium paludis (strain DSM 25820 / JCM 18151 / SWAN1)</name>
    <dbReference type="NCBI Taxonomy" id="868131"/>
    <lineage>
        <taxon>Archaea</taxon>
        <taxon>Methanobacteriati</taxon>
        <taxon>Methanobacteriota</taxon>
        <taxon>Methanomada group</taxon>
        <taxon>Methanobacteria</taxon>
        <taxon>Methanobacteriales</taxon>
        <taxon>Methanobacteriaceae</taxon>
        <taxon>Methanobacterium</taxon>
    </lineage>
</organism>
<name>F6D5W5_METPW</name>
<evidence type="ECO:0000313" key="9">
    <source>
        <dbReference type="Proteomes" id="UP000009231"/>
    </source>
</evidence>
<evidence type="ECO:0000256" key="4">
    <source>
        <dbReference type="ARBA" id="ARBA00022982"/>
    </source>
</evidence>
<dbReference type="GO" id="GO:0046872">
    <property type="term" value="F:metal ion binding"/>
    <property type="evidence" value="ECO:0007669"/>
    <property type="project" value="UniProtKB-KW"/>
</dbReference>
<sequence>MTLKKILIQPDVCDGCGDCEEACSKIYGISRISVREIDESHYPIVCQQCEDAPCKMICPTEAIEEEITSEKCIGCGLCMMVCPFGAISMHDRKAHKCHQCPDFDTPVCVKACSKRAIAKVDTDKMKVEKQNMHIKKLSGLGKKSKKSFDRVNVLTAHTRGRKVLQKEV</sequence>
<dbReference type="AlphaFoldDB" id="F6D5W5"/>
<protein>
    <submittedName>
        <fullName evidence="8">4Fe-4S ferredoxin iron-sulfur binding domain-containing protein</fullName>
    </submittedName>
</protein>
<dbReference type="GeneID" id="10669423"/>
<dbReference type="STRING" id="868131.MSWAN_1909"/>
<dbReference type="eggNOG" id="arCOG01502">
    <property type="taxonomic scope" value="Archaea"/>
</dbReference>
<feature type="domain" description="4Fe-4S ferredoxin-type" evidence="7">
    <location>
        <begin position="4"/>
        <end position="34"/>
    </location>
</feature>
<gene>
    <name evidence="8" type="ordered locus">MSWAN_1909</name>
</gene>
<dbReference type="Gene3D" id="3.30.70.20">
    <property type="match status" value="2"/>
</dbReference>
<keyword evidence="9" id="KW-1185">Reference proteome</keyword>
<evidence type="ECO:0000256" key="6">
    <source>
        <dbReference type="ARBA" id="ARBA00023014"/>
    </source>
</evidence>
<dbReference type="GO" id="GO:0051539">
    <property type="term" value="F:4 iron, 4 sulfur cluster binding"/>
    <property type="evidence" value="ECO:0007669"/>
    <property type="project" value="UniProtKB-KW"/>
</dbReference>
<keyword evidence="1" id="KW-0813">Transport</keyword>
<dbReference type="SUPFAM" id="SSF54862">
    <property type="entry name" value="4Fe-4S ferredoxins"/>
    <property type="match status" value="1"/>
</dbReference>
<evidence type="ECO:0000256" key="1">
    <source>
        <dbReference type="ARBA" id="ARBA00022448"/>
    </source>
</evidence>
<dbReference type="InterPro" id="IPR057431">
    <property type="entry name" value="LdpA_Fe-S-bd"/>
</dbReference>
<keyword evidence="3" id="KW-0479">Metal-binding</keyword>
<dbReference type="EMBL" id="CP002772">
    <property type="protein sequence ID" value="AEG18918.1"/>
    <property type="molecule type" value="Genomic_DNA"/>
</dbReference>
<dbReference type="PANTHER" id="PTHR42859:SF10">
    <property type="entry name" value="DIMETHYLSULFOXIDE REDUCTASE CHAIN B"/>
    <property type="match status" value="1"/>
</dbReference>
<evidence type="ECO:0000256" key="2">
    <source>
        <dbReference type="ARBA" id="ARBA00022485"/>
    </source>
</evidence>
<accession>F6D5W5</accession>
<keyword evidence="5" id="KW-0408">Iron</keyword>
<evidence type="ECO:0000313" key="8">
    <source>
        <dbReference type="EMBL" id="AEG18918.1"/>
    </source>
</evidence>
<keyword evidence="6" id="KW-0411">Iron-sulfur</keyword>
<evidence type="ECO:0000259" key="7">
    <source>
        <dbReference type="PROSITE" id="PS51379"/>
    </source>
</evidence>
<dbReference type="HOGENOM" id="CLU_043374_3_3_2"/>
<dbReference type="InterPro" id="IPR050294">
    <property type="entry name" value="RnfB_subfamily"/>
</dbReference>